<feature type="transmembrane region" description="Helical" evidence="1">
    <location>
        <begin position="174"/>
        <end position="194"/>
    </location>
</feature>
<feature type="transmembrane region" description="Helical" evidence="1">
    <location>
        <begin position="140"/>
        <end position="162"/>
    </location>
</feature>
<keyword evidence="1" id="KW-1133">Transmembrane helix</keyword>
<gene>
    <name evidence="2" type="ORF">KP509_27G042500</name>
</gene>
<dbReference type="EMBL" id="CM035432">
    <property type="protein sequence ID" value="KAH7295319.1"/>
    <property type="molecule type" value="Genomic_DNA"/>
</dbReference>
<dbReference type="Proteomes" id="UP000825935">
    <property type="component" value="Chromosome 27"/>
</dbReference>
<evidence type="ECO:0000256" key="1">
    <source>
        <dbReference type="SAM" id="Phobius"/>
    </source>
</evidence>
<keyword evidence="1" id="KW-0812">Transmembrane</keyword>
<name>A0A8T2RFY4_CERRI</name>
<dbReference type="AlphaFoldDB" id="A0A8T2RFY4"/>
<organism evidence="2 3">
    <name type="scientific">Ceratopteris richardii</name>
    <name type="common">Triangle waterfern</name>
    <dbReference type="NCBI Taxonomy" id="49495"/>
    <lineage>
        <taxon>Eukaryota</taxon>
        <taxon>Viridiplantae</taxon>
        <taxon>Streptophyta</taxon>
        <taxon>Embryophyta</taxon>
        <taxon>Tracheophyta</taxon>
        <taxon>Polypodiopsida</taxon>
        <taxon>Polypodiidae</taxon>
        <taxon>Polypodiales</taxon>
        <taxon>Pteridineae</taxon>
        <taxon>Pteridaceae</taxon>
        <taxon>Parkerioideae</taxon>
        <taxon>Ceratopteris</taxon>
    </lineage>
</organism>
<keyword evidence="3" id="KW-1185">Reference proteome</keyword>
<keyword evidence="1" id="KW-0472">Membrane</keyword>
<comment type="caution">
    <text evidence="2">The sequence shown here is derived from an EMBL/GenBank/DDBJ whole genome shotgun (WGS) entry which is preliminary data.</text>
</comment>
<reference evidence="2 3" key="1">
    <citation type="submission" date="2021-08" db="EMBL/GenBank/DDBJ databases">
        <title>WGS assembly of Ceratopteris richardii.</title>
        <authorList>
            <person name="Marchant D.B."/>
            <person name="Chen G."/>
            <person name="Jenkins J."/>
            <person name="Shu S."/>
            <person name="Leebens-Mack J."/>
            <person name="Grimwood J."/>
            <person name="Schmutz J."/>
            <person name="Soltis P."/>
            <person name="Soltis D."/>
            <person name="Chen Z.-H."/>
        </authorList>
    </citation>
    <scope>NUCLEOTIDE SEQUENCE [LARGE SCALE GENOMIC DNA]</scope>
    <source>
        <strain evidence="2">Whitten #5841</strain>
        <tissue evidence="2">Leaf</tissue>
    </source>
</reference>
<evidence type="ECO:0000313" key="2">
    <source>
        <dbReference type="EMBL" id="KAH7295319.1"/>
    </source>
</evidence>
<protein>
    <submittedName>
        <fullName evidence="2">Uncharacterized protein</fullName>
    </submittedName>
</protein>
<proteinExistence type="predicted"/>
<evidence type="ECO:0000313" key="3">
    <source>
        <dbReference type="Proteomes" id="UP000825935"/>
    </source>
</evidence>
<sequence>MIHLKEVKFTVMASEWDFSQYMQNLNATQKNEYSELYKRAREATEEAERQGNAELKAAIAAGMSGMRSPRCIGSLSSNFGNLRLEATGCQTSTLSSEKSDIVPIVFQFLMRTALICLIFQTRTDLTSAFSKNAQGEFGVLNLSTGKAASLWVAVLCAAMLIVPFQSTGWCGGDCGLGLMLAFSVLWLGEVVVVLVSSWHLTLDIAHICSQCIFSSILHRAPFSSHLKARLFGFGFQTIMALAIVSKIDNALPAVLYFSLSHSLGIALAYMSQRSIQSFILDKKFTDLQVSSLQARKRALGGFAGGFAGVSSLKYPYPSSMWPVSACSYGSSWRGDHVSEVSCSSSSTIDNHLDHLPSEYFFPPLSSSDRKFITTDIALQMADSGCEVSK</sequence>
<dbReference type="OrthoDB" id="10445885at2759"/>
<accession>A0A8T2RFY4</accession>